<sequence precursor="true">MSMMKVCMFIFPQITQRKSVLVAVLLISAALFAVKLTPTIHVVDATPDLDTIIPVEFGEWKQIADPFTQVGLTTGGNDLASQLYDKIVMRTYANNSGDRVMLAIAYAREQKQDIKIHRPEVCYVAQGFQLLNKTNNTINMSAAKPIKALRLLVSNQNRYETVSYWVRIGDDYPAGGMSARLKILRDGLKGKVLDGVLVRASTAISDPASAVTAYEKQENFLRELLLSLPKSQKTILAAT</sequence>
<evidence type="ECO:0000259" key="1">
    <source>
        <dbReference type="Pfam" id="PF11984"/>
    </source>
</evidence>
<proteinExistence type="predicted"/>
<evidence type="ECO:0000313" key="2">
    <source>
        <dbReference type="EMBL" id="ADI30634.1"/>
    </source>
</evidence>
<dbReference type="Proteomes" id="UP000000383">
    <property type="component" value="Chromosome"/>
</dbReference>
<dbReference type="Pfam" id="PF11984">
    <property type="entry name" value="DUF3485"/>
    <property type="match status" value="1"/>
</dbReference>
<dbReference type="eggNOG" id="ENOG5030WKQ">
    <property type="taxonomic scope" value="Bacteria"/>
</dbReference>
<organism evidence="2 3">
    <name type="scientific">Methylotenera versatilis (strain 301)</name>
    <dbReference type="NCBI Taxonomy" id="666681"/>
    <lineage>
        <taxon>Bacteria</taxon>
        <taxon>Pseudomonadati</taxon>
        <taxon>Pseudomonadota</taxon>
        <taxon>Betaproteobacteria</taxon>
        <taxon>Nitrosomonadales</taxon>
        <taxon>Methylophilaceae</taxon>
        <taxon>Methylotenera</taxon>
    </lineage>
</organism>
<dbReference type="InterPro" id="IPR054653">
    <property type="entry name" value="EpsI_type_B_pred"/>
</dbReference>
<protein>
    <submittedName>
        <fullName evidence="2">EpsI family protein</fullName>
    </submittedName>
</protein>
<feature type="domain" description="Methanolan biosynthesis EpsI" evidence="1">
    <location>
        <begin position="21"/>
        <end position="229"/>
    </location>
</feature>
<dbReference type="STRING" id="666681.M301_2269"/>
<dbReference type="NCBIfam" id="TIGR02914">
    <property type="entry name" value="EpsI_fam"/>
    <property type="match status" value="1"/>
</dbReference>
<dbReference type="NCBIfam" id="NF045609">
    <property type="entry name" value="EpsI_type_B"/>
    <property type="match status" value="1"/>
</dbReference>
<keyword evidence="3" id="KW-1185">Reference proteome</keyword>
<dbReference type="OrthoDB" id="8583485at2"/>
<name>D7DLG3_METV0</name>
<reference evidence="3" key="1">
    <citation type="submission" date="2010-05" db="EMBL/GenBank/DDBJ databases">
        <title>Complete sequence of Methylotenera sp. 301.</title>
        <authorList>
            <person name="Lucas S."/>
            <person name="Copeland A."/>
            <person name="Lapidus A."/>
            <person name="Cheng J.-F."/>
            <person name="Bruce D."/>
            <person name="Goodwin L."/>
            <person name="Pitluck S."/>
            <person name="Clum A."/>
            <person name="Land M."/>
            <person name="Hauser L."/>
            <person name="Kyrpides N."/>
            <person name="Ivanova N."/>
            <person name="Chistoservova L."/>
            <person name="Kalyuzhnaya M."/>
            <person name="Woyke T."/>
        </authorList>
    </citation>
    <scope>NUCLEOTIDE SEQUENCE [LARGE SCALE GENOMIC DNA]</scope>
    <source>
        <strain evidence="3">301</strain>
    </source>
</reference>
<gene>
    <name evidence="2" type="ordered locus">M301_2269</name>
</gene>
<accession>D7DLG3</accession>
<dbReference type="KEGG" id="meh:M301_2269"/>
<dbReference type="AlphaFoldDB" id="D7DLG3"/>
<dbReference type="InterPro" id="IPR014263">
    <property type="entry name" value="Methanolan_biosynth_EpsI"/>
</dbReference>
<reference evidence="2 3" key="2">
    <citation type="journal article" date="2011" name="J. Bacteriol.">
        <title>Genomes of three methylotrophs from a single niche uncover genetic and metabolic divergence of Methylophilaceae.</title>
        <authorList>
            <person name="Lapidus A."/>
            <person name="Clum A."/>
            <person name="Labutti K."/>
            <person name="Kaluzhnaya M.G."/>
            <person name="Lim S."/>
            <person name="Beck D.A."/>
            <person name="Glavina Del Rio T."/>
            <person name="Nolan M."/>
            <person name="Mavromatis K."/>
            <person name="Huntemann M."/>
            <person name="Lucas S."/>
            <person name="Lidstrom M.E."/>
            <person name="Ivanova N."/>
            <person name="Chistoserdova L."/>
        </authorList>
    </citation>
    <scope>NUCLEOTIDE SEQUENCE [LARGE SCALE GENOMIC DNA]</scope>
    <source>
        <strain evidence="2 3">301</strain>
    </source>
</reference>
<dbReference type="HOGENOM" id="CLU_1204329_0_0_4"/>
<dbReference type="EMBL" id="CP002056">
    <property type="protein sequence ID" value="ADI30634.1"/>
    <property type="molecule type" value="Genomic_DNA"/>
</dbReference>
<evidence type="ECO:0000313" key="3">
    <source>
        <dbReference type="Proteomes" id="UP000000383"/>
    </source>
</evidence>